<dbReference type="PANTHER" id="PTHR16305:SF35">
    <property type="entry name" value="TRANSCRIPTIONAL ACTIVATOR DOMAIN"/>
    <property type="match status" value="1"/>
</dbReference>
<feature type="compositionally biased region" description="Basic and acidic residues" evidence="3">
    <location>
        <begin position="1"/>
        <end position="11"/>
    </location>
</feature>
<dbReference type="InterPro" id="IPR041664">
    <property type="entry name" value="AAA_16"/>
</dbReference>
<dbReference type="SUPFAM" id="SSF52540">
    <property type="entry name" value="P-loop containing nucleoside triphosphate hydrolases"/>
    <property type="match status" value="1"/>
</dbReference>
<evidence type="ECO:0000256" key="3">
    <source>
        <dbReference type="SAM" id="MobiDB-lite"/>
    </source>
</evidence>
<dbReference type="Pfam" id="PF13424">
    <property type="entry name" value="TPR_12"/>
    <property type="match status" value="1"/>
</dbReference>
<reference evidence="5" key="1">
    <citation type="submission" date="2022-10" db="EMBL/GenBank/DDBJ databases">
        <title>The complete genomes of actinobacterial strains from the NBC collection.</title>
        <authorList>
            <person name="Joergensen T.S."/>
            <person name="Alvarez Arevalo M."/>
            <person name="Sterndorff E.B."/>
            <person name="Faurdal D."/>
            <person name="Vuksanovic O."/>
            <person name="Mourched A.-S."/>
            <person name="Charusanti P."/>
            <person name="Shaw S."/>
            <person name="Blin K."/>
            <person name="Weber T."/>
        </authorList>
    </citation>
    <scope>NUCLEOTIDE SEQUENCE</scope>
    <source>
        <strain evidence="5">NBC_00119</strain>
    </source>
</reference>
<dbReference type="SMART" id="SM00421">
    <property type="entry name" value="HTH_LUXR"/>
    <property type="match status" value="1"/>
</dbReference>
<evidence type="ECO:0000256" key="2">
    <source>
        <dbReference type="ARBA" id="ARBA00022840"/>
    </source>
</evidence>
<dbReference type="SUPFAM" id="SSF46894">
    <property type="entry name" value="C-terminal effector domain of the bipartite response regulators"/>
    <property type="match status" value="1"/>
</dbReference>
<dbReference type="GO" id="GO:0003677">
    <property type="term" value="F:DNA binding"/>
    <property type="evidence" value="ECO:0007669"/>
    <property type="project" value="InterPro"/>
</dbReference>
<dbReference type="Gene3D" id="1.10.10.10">
    <property type="entry name" value="Winged helix-like DNA-binding domain superfamily/Winged helix DNA-binding domain"/>
    <property type="match status" value="1"/>
</dbReference>
<evidence type="ECO:0000259" key="4">
    <source>
        <dbReference type="PROSITE" id="PS50043"/>
    </source>
</evidence>
<accession>A0AAU1UK74</accession>
<dbReference type="PROSITE" id="PS50043">
    <property type="entry name" value="HTH_LUXR_2"/>
    <property type="match status" value="1"/>
</dbReference>
<dbReference type="EMBL" id="CP108195">
    <property type="protein sequence ID" value="WTS17637.1"/>
    <property type="molecule type" value="Genomic_DNA"/>
</dbReference>
<dbReference type="GO" id="GO:0005737">
    <property type="term" value="C:cytoplasm"/>
    <property type="evidence" value="ECO:0007669"/>
    <property type="project" value="TreeGrafter"/>
</dbReference>
<name>A0AAU1UK74_9ACTN</name>
<dbReference type="AlphaFoldDB" id="A0AAU1UK74"/>
<dbReference type="GO" id="GO:0006355">
    <property type="term" value="P:regulation of DNA-templated transcription"/>
    <property type="evidence" value="ECO:0007669"/>
    <property type="project" value="InterPro"/>
</dbReference>
<dbReference type="Gene3D" id="1.25.40.10">
    <property type="entry name" value="Tetratricopeptide repeat domain"/>
    <property type="match status" value="1"/>
</dbReference>
<dbReference type="PANTHER" id="PTHR16305">
    <property type="entry name" value="TESTICULAR SOLUBLE ADENYLYL CYCLASE"/>
    <property type="match status" value="1"/>
</dbReference>
<dbReference type="SUPFAM" id="SSF48452">
    <property type="entry name" value="TPR-like"/>
    <property type="match status" value="1"/>
</dbReference>
<protein>
    <submittedName>
        <fullName evidence="5">AAA family ATPase</fullName>
    </submittedName>
</protein>
<feature type="region of interest" description="Disordered" evidence="3">
    <location>
        <begin position="95"/>
        <end position="124"/>
    </location>
</feature>
<keyword evidence="1" id="KW-0547">Nucleotide-binding</keyword>
<dbReference type="InterPro" id="IPR027417">
    <property type="entry name" value="P-loop_NTPase"/>
</dbReference>
<feature type="domain" description="HTH luxR-type" evidence="4">
    <location>
        <begin position="877"/>
        <end position="942"/>
    </location>
</feature>
<dbReference type="Pfam" id="PF13191">
    <property type="entry name" value="AAA_16"/>
    <property type="match status" value="1"/>
</dbReference>
<dbReference type="Pfam" id="PF00196">
    <property type="entry name" value="GerE"/>
    <property type="match status" value="1"/>
</dbReference>
<sequence>MHSRDRTHPEGPDGPVDAVGRERERAELESAYAAVAEEGPAAVLVRGPRGSGKRTLVERFAAAHPESLTVRVRGLRWEADRAGGVAGQLLRSVERAVSGSPPNGSCDEGRHAGPAQGMPQPESPGVADPLVFAELLASALATGRTGGRCALIVVEDTQWADAASLRGLASALRLMTDVPVLAVHLVDDDAVAEADTARFLAEFPGDVVHLEPLQPHDVRRLAALHGVDLSPTAAQELCLHTAGVAGDITALLREAPRETWSDPPTVLPVPRDRAADVHRRLSACADEARRLTEACAVLGSPARFADAAHLAALTEPLDALDEACRAGLLSPPVGPGAGRVAFCDRLTAAAVYHSLGPGERAQLHSRAAELVEDEGQRLRHRAAAEPPLANEELAAALEAHAAGRAAVGAWSSCARALLLAADLSPSPAGRQARLLRAVDALVGAGDLPRAQSFSAVLESFPSGALRDAVLGYLTLLGGRPAETQRLLDSAWHRVDRGRDPETAALICQRQVLHALADWRADDLVRWAGTALELAPESSPAVVETRAILGLGYLGQGRVAEALEGVDRLVGEVADSAQRQRVRMCRGWLALSQDDLYGAWHDLESAVPTEYRKGSTRISLWAQAWLARTRFTLGDWDEALETVDRAAGRAAAARMELLRPLIHWTGAQIHALRGDRARAEQHVRDAAADRRHYAMMLIPACLARAHLAEIRADYEQVVEALTPVTRLASRDAVDEPGMWPWHDIYANALVMCHRTDEADAFLAPLEARAAERGHRSTRGRLGYPRGRIAAARGDIDEAREHFERALAALEPLPMPYDRARVNFAYGQTLRRVGKRRDADTVLRRASDGFAALGATAYVERCDRELKAGGVTGQLTDRTTADFSRLTPQEQHVAELVARGVTNREAAAELFISVKTVQYHLTHIYTKLGIRSRGELAALRRDEA</sequence>
<evidence type="ECO:0000256" key="1">
    <source>
        <dbReference type="ARBA" id="ARBA00022741"/>
    </source>
</evidence>
<evidence type="ECO:0000313" key="5">
    <source>
        <dbReference type="EMBL" id="WTS17637.1"/>
    </source>
</evidence>
<dbReference type="InterPro" id="IPR036388">
    <property type="entry name" value="WH-like_DNA-bd_sf"/>
</dbReference>
<gene>
    <name evidence="5" type="ORF">OHU69_45400</name>
</gene>
<dbReference type="PRINTS" id="PR00038">
    <property type="entry name" value="HTHLUXR"/>
</dbReference>
<dbReference type="InterPro" id="IPR016032">
    <property type="entry name" value="Sig_transdc_resp-reg_C-effctor"/>
</dbReference>
<dbReference type="CDD" id="cd06170">
    <property type="entry name" value="LuxR_C_like"/>
    <property type="match status" value="1"/>
</dbReference>
<proteinExistence type="predicted"/>
<organism evidence="5">
    <name type="scientific">Streptomyces sp. NBC_00119</name>
    <dbReference type="NCBI Taxonomy" id="2975659"/>
    <lineage>
        <taxon>Bacteria</taxon>
        <taxon>Bacillati</taxon>
        <taxon>Actinomycetota</taxon>
        <taxon>Actinomycetes</taxon>
        <taxon>Kitasatosporales</taxon>
        <taxon>Streptomycetaceae</taxon>
        <taxon>Streptomyces</taxon>
    </lineage>
</organism>
<keyword evidence="2" id="KW-0067">ATP-binding</keyword>
<dbReference type="InterPro" id="IPR000792">
    <property type="entry name" value="Tscrpt_reg_LuxR_C"/>
</dbReference>
<dbReference type="GO" id="GO:0005524">
    <property type="term" value="F:ATP binding"/>
    <property type="evidence" value="ECO:0007669"/>
    <property type="project" value="UniProtKB-KW"/>
</dbReference>
<feature type="region of interest" description="Disordered" evidence="3">
    <location>
        <begin position="1"/>
        <end position="25"/>
    </location>
</feature>
<dbReference type="GO" id="GO:0004016">
    <property type="term" value="F:adenylate cyclase activity"/>
    <property type="evidence" value="ECO:0007669"/>
    <property type="project" value="TreeGrafter"/>
</dbReference>
<dbReference type="InterPro" id="IPR011990">
    <property type="entry name" value="TPR-like_helical_dom_sf"/>
</dbReference>